<dbReference type="InterPro" id="IPR000740">
    <property type="entry name" value="GrpE"/>
</dbReference>
<organism evidence="14 15">
    <name type="scientific">Alicyclobacillus acidocaldarius (strain Tc-4-1)</name>
    <name type="common">Bacillus acidocaldarius</name>
    <dbReference type="NCBI Taxonomy" id="1048834"/>
    <lineage>
        <taxon>Bacteria</taxon>
        <taxon>Bacillati</taxon>
        <taxon>Bacillota</taxon>
        <taxon>Bacilli</taxon>
        <taxon>Bacillales</taxon>
        <taxon>Alicyclobacillaceae</taxon>
        <taxon>Alicyclobacillus</taxon>
    </lineage>
</organism>
<dbReference type="GO" id="GO:0000774">
    <property type="term" value="F:adenyl-nucleotide exchange factor activity"/>
    <property type="evidence" value="ECO:0007669"/>
    <property type="project" value="InterPro"/>
</dbReference>
<dbReference type="GO" id="GO:0005737">
    <property type="term" value="C:cytoplasm"/>
    <property type="evidence" value="ECO:0007669"/>
    <property type="project" value="UniProtKB-SubCell"/>
</dbReference>
<evidence type="ECO:0000256" key="10">
    <source>
        <dbReference type="HAMAP-Rule" id="MF_01151"/>
    </source>
</evidence>
<dbReference type="CDD" id="cd00446">
    <property type="entry name" value="GrpE"/>
    <property type="match status" value="1"/>
</dbReference>
<evidence type="ECO:0000256" key="13">
    <source>
        <dbReference type="SAM" id="MobiDB-lite"/>
    </source>
</evidence>
<dbReference type="RefSeq" id="WP_014464864.1">
    <property type="nucleotide sequence ID" value="NC_017167.1"/>
</dbReference>
<dbReference type="PRINTS" id="PR00773">
    <property type="entry name" value="GRPEPROTEIN"/>
</dbReference>
<sequence length="210" mass="23465">MLLVAEDVVKDPNANEEEAEPKSAEADAEGDVRSSEGVDPAEMAEEDLSYEAGDSAEEEGASAPELDPRDAQIEELTQQLLRTRADFDNFRRRTRQEREELVQFATKKLLADLLPVLDNFDRALQALEGVDEPQMKQGIEMVHRQLIQVMHQYGVTEMDAIGAPFDPSQHEAVMQEQVEGQEPGRVIEVLQKGYLLHGKVLRPAMVKVSV</sequence>
<dbReference type="HAMAP" id="MF_01151">
    <property type="entry name" value="GrpE"/>
    <property type="match status" value="1"/>
</dbReference>
<dbReference type="Proteomes" id="UP000000292">
    <property type="component" value="Chromosome"/>
</dbReference>
<dbReference type="HOGENOM" id="CLU_057217_5_2_9"/>
<dbReference type="GO" id="GO:0051082">
    <property type="term" value="F:unfolded protein binding"/>
    <property type="evidence" value="ECO:0007669"/>
    <property type="project" value="TreeGrafter"/>
</dbReference>
<evidence type="ECO:0000256" key="12">
    <source>
        <dbReference type="RuleBase" id="RU004478"/>
    </source>
</evidence>
<evidence type="ECO:0000256" key="4">
    <source>
        <dbReference type="ARBA" id="ARBA00022490"/>
    </source>
</evidence>
<dbReference type="PATRIC" id="fig|1048834.4.peg.1994"/>
<evidence type="ECO:0000256" key="8">
    <source>
        <dbReference type="ARBA" id="ARBA00072274"/>
    </source>
</evidence>
<evidence type="ECO:0000313" key="15">
    <source>
        <dbReference type="Proteomes" id="UP000000292"/>
    </source>
</evidence>
<dbReference type="GO" id="GO:0042803">
    <property type="term" value="F:protein homodimerization activity"/>
    <property type="evidence" value="ECO:0007669"/>
    <property type="project" value="InterPro"/>
</dbReference>
<dbReference type="eggNOG" id="COG0576">
    <property type="taxonomic scope" value="Bacteria"/>
</dbReference>
<evidence type="ECO:0000256" key="9">
    <source>
        <dbReference type="ARBA" id="ARBA00076414"/>
    </source>
</evidence>
<evidence type="ECO:0000313" key="14">
    <source>
        <dbReference type="EMBL" id="AEJ44019.1"/>
    </source>
</evidence>
<evidence type="ECO:0000256" key="3">
    <source>
        <dbReference type="ARBA" id="ARBA00011738"/>
    </source>
</evidence>
<feature type="region of interest" description="Disordered" evidence="13">
    <location>
        <begin position="1"/>
        <end position="71"/>
    </location>
</feature>
<dbReference type="PANTHER" id="PTHR21237">
    <property type="entry name" value="GRPE PROTEIN"/>
    <property type="match status" value="1"/>
</dbReference>
<dbReference type="FunFam" id="2.30.22.10:FF:000001">
    <property type="entry name" value="Protein GrpE"/>
    <property type="match status" value="1"/>
</dbReference>
<dbReference type="Gene3D" id="2.30.22.10">
    <property type="entry name" value="Head domain of nucleotide exchange factor GrpE"/>
    <property type="match status" value="1"/>
</dbReference>
<dbReference type="Pfam" id="PF01025">
    <property type="entry name" value="GrpE"/>
    <property type="match status" value="1"/>
</dbReference>
<dbReference type="InterPro" id="IPR009012">
    <property type="entry name" value="GrpE_head"/>
</dbReference>
<evidence type="ECO:0000256" key="1">
    <source>
        <dbReference type="ARBA" id="ARBA00004496"/>
    </source>
</evidence>
<evidence type="ECO:0000256" key="7">
    <source>
        <dbReference type="ARBA" id="ARBA00053401"/>
    </source>
</evidence>
<evidence type="ECO:0000256" key="11">
    <source>
        <dbReference type="RuleBase" id="RU000639"/>
    </source>
</evidence>
<dbReference type="OrthoDB" id="9812586at2"/>
<evidence type="ECO:0000256" key="5">
    <source>
        <dbReference type="ARBA" id="ARBA00023016"/>
    </source>
</evidence>
<evidence type="ECO:0000256" key="2">
    <source>
        <dbReference type="ARBA" id="ARBA00009054"/>
    </source>
</evidence>
<comment type="subcellular location">
    <subcellularLocation>
        <location evidence="1 10">Cytoplasm</location>
    </subcellularLocation>
</comment>
<dbReference type="GO" id="GO:0006457">
    <property type="term" value="P:protein folding"/>
    <property type="evidence" value="ECO:0007669"/>
    <property type="project" value="InterPro"/>
</dbReference>
<feature type="compositionally biased region" description="Acidic residues" evidence="13">
    <location>
        <begin position="42"/>
        <end position="60"/>
    </location>
</feature>
<dbReference type="NCBIfam" id="NF010738">
    <property type="entry name" value="PRK14140.1"/>
    <property type="match status" value="1"/>
</dbReference>
<comment type="similarity">
    <text evidence="2 10 12">Belongs to the GrpE family.</text>
</comment>
<keyword evidence="6 10" id="KW-0143">Chaperone</keyword>
<dbReference type="PROSITE" id="PS01071">
    <property type="entry name" value="GRPE"/>
    <property type="match status" value="1"/>
</dbReference>
<dbReference type="Gene3D" id="3.90.20.20">
    <property type="match status" value="1"/>
</dbReference>
<dbReference type="InterPro" id="IPR013805">
    <property type="entry name" value="GrpE_CC"/>
</dbReference>
<comment type="subunit">
    <text evidence="3 10">Homodimer.</text>
</comment>
<dbReference type="KEGG" id="aad:TC41_2110"/>
<keyword evidence="5 10" id="KW-0346">Stress response</keyword>
<reference evidence="14 15" key="1">
    <citation type="journal article" date="2011" name="J. Bacteriol.">
        <title>Complete Genome Sequence of Alicyclobacillus acidocaldarius Strain Tc-4-1.</title>
        <authorList>
            <person name="Chen Y."/>
            <person name="He Y."/>
            <person name="Zhang B."/>
            <person name="Yang J."/>
            <person name="Li W."/>
            <person name="Dong Z."/>
            <person name="Hu S."/>
        </authorList>
    </citation>
    <scope>NUCLEOTIDE SEQUENCE [LARGE SCALE GENOMIC DNA]</scope>
    <source>
        <strain evidence="14 15">Tc-4-1</strain>
    </source>
</reference>
<dbReference type="PANTHER" id="PTHR21237:SF23">
    <property type="entry name" value="GRPE PROTEIN HOMOLOG, MITOCHONDRIAL"/>
    <property type="match status" value="1"/>
</dbReference>
<dbReference type="STRING" id="1048834.TC41_2110"/>
<dbReference type="SUPFAM" id="SSF51064">
    <property type="entry name" value="Head domain of nucleotide exchange factor GrpE"/>
    <property type="match status" value="1"/>
</dbReference>
<dbReference type="SUPFAM" id="SSF58014">
    <property type="entry name" value="Coiled-coil domain of nucleotide exchange factor GrpE"/>
    <property type="match status" value="1"/>
</dbReference>
<reference evidence="15" key="2">
    <citation type="submission" date="2011-06" db="EMBL/GenBank/DDBJ databases">
        <title>The complete genome sequence of Alicyclobacillus acidocaldarius sp. Tc-4-1.</title>
        <authorList>
            <person name="Chen Y."/>
            <person name="He Y."/>
            <person name="Dong Z."/>
            <person name="Hu S."/>
        </authorList>
    </citation>
    <scope>NUCLEOTIDE SEQUENCE [LARGE SCALE GENOMIC DNA]</scope>
    <source>
        <strain evidence="15">Tc-4-1</strain>
    </source>
</reference>
<gene>
    <name evidence="10" type="primary">grpE</name>
    <name evidence="14" type="ordered locus">TC41_2110</name>
</gene>
<protein>
    <recommendedName>
        <fullName evidence="8 10">Protein GrpE</fullName>
    </recommendedName>
    <alternativeName>
        <fullName evidence="9 10">HSP-70 cofactor</fullName>
    </alternativeName>
</protein>
<dbReference type="EMBL" id="CP002902">
    <property type="protein sequence ID" value="AEJ44019.1"/>
    <property type="molecule type" value="Genomic_DNA"/>
</dbReference>
<comment type="function">
    <text evidence="7 10 11">Participates actively in the response to hyperosmotic and heat shock by preventing the aggregation of stress-denatured proteins, in association with DnaK and GrpE. It is the nucleotide exchange factor for DnaK and may function as a thermosensor. Unfolded proteins bind initially to DnaJ; upon interaction with the DnaJ-bound protein, DnaK hydrolyzes its bound ATP, resulting in the formation of a stable complex. GrpE releases ADP from DnaK; ATP binding to DnaK triggers the release of the substrate protein, thus completing the reaction cycle. Several rounds of ATP-dependent interactions between DnaJ, DnaK and GrpE are required for fully efficient folding.</text>
</comment>
<dbReference type="AlphaFoldDB" id="F8IF54"/>
<dbReference type="GO" id="GO:0051087">
    <property type="term" value="F:protein-folding chaperone binding"/>
    <property type="evidence" value="ECO:0007669"/>
    <property type="project" value="InterPro"/>
</dbReference>
<accession>F8IF54</accession>
<evidence type="ECO:0000256" key="6">
    <source>
        <dbReference type="ARBA" id="ARBA00023186"/>
    </source>
</evidence>
<keyword evidence="4 10" id="KW-0963">Cytoplasm</keyword>
<feature type="compositionally biased region" description="Basic and acidic residues" evidence="13">
    <location>
        <begin position="20"/>
        <end position="36"/>
    </location>
</feature>
<name>F8IF54_ALIAT</name>
<proteinExistence type="inferred from homology"/>